<dbReference type="PANTHER" id="PTHR42789">
    <property type="entry name" value="D-ISOMER SPECIFIC 2-HYDROXYACID DEHYDROGENASE FAMILY PROTEIN (AFU_ORTHOLOGUE AFUA_6G10090)"/>
    <property type="match status" value="1"/>
</dbReference>
<dbReference type="eggNOG" id="KOG0068">
    <property type="taxonomic scope" value="Eukaryota"/>
</dbReference>
<name>B9TCQ0_RICCO</name>
<dbReference type="GO" id="GO:0051287">
    <property type="term" value="F:NAD binding"/>
    <property type="evidence" value="ECO:0007669"/>
    <property type="project" value="InterPro"/>
</dbReference>
<dbReference type="InParanoid" id="B9TCQ0"/>
<sequence>MPPAGRPVTAFLIFERPPDAQRIRPSGITVKTLMHKIAILDDFQNTSLKFGNWDSLRKDAEITVFTDHIDSEDALVERLQPYDILCVMRERTWFPQSVLSRLRNLKLLASTGPWNAAIDIEAADELGITVCGTASSLTAAAELTWALILAAVRHIPREVSSFRNGGWQVSVGSDLSGKTIGLLGLGYSGSVTARVAQAFGMRTIAWSQNMTAESAAKHGAQYVSKDELLAASDILSLHVRLSERTRNLIGAHELSLMQPHALLVNTARGPIVNEEALIAALNRKQIAGAAMDVFDVEPLPADHPYRSMDNVIATSHIGYVTKGSYEFYYG</sequence>
<dbReference type="Gene3D" id="3.40.50.720">
    <property type="entry name" value="NAD(P)-binding Rossmann-like Domain"/>
    <property type="match status" value="2"/>
</dbReference>
<keyword evidence="6" id="KW-1185">Reference proteome</keyword>
<dbReference type="SUPFAM" id="SSF52283">
    <property type="entry name" value="Formate/glycerate dehydrogenase catalytic domain-like"/>
    <property type="match status" value="1"/>
</dbReference>
<dbReference type="SUPFAM" id="SSF51735">
    <property type="entry name" value="NAD(P)-binding Rossmann-fold domains"/>
    <property type="match status" value="1"/>
</dbReference>
<gene>
    <name evidence="5" type="ORF">RCOM_1888270</name>
</gene>
<dbReference type="FunFam" id="3.40.50.720:FF:000203">
    <property type="entry name" value="D-3-phosphoglycerate dehydrogenase (SerA)"/>
    <property type="match status" value="1"/>
</dbReference>
<dbReference type="PANTHER" id="PTHR42789:SF1">
    <property type="entry name" value="D-ISOMER SPECIFIC 2-HYDROXYACID DEHYDROGENASE FAMILY PROTEIN (AFU_ORTHOLOGUE AFUA_6G10090)"/>
    <property type="match status" value="1"/>
</dbReference>
<dbReference type="Pfam" id="PF02826">
    <property type="entry name" value="2-Hacid_dh_C"/>
    <property type="match status" value="1"/>
</dbReference>
<evidence type="ECO:0000256" key="1">
    <source>
        <dbReference type="ARBA" id="ARBA00005854"/>
    </source>
</evidence>
<proteinExistence type="inferred from homology"/>
<reference evidence="6" key="1">
    <citation type="journal article" date="2010" name="Nat. Biotechnol.">
        <title>Draft genome sequence of the oilseed species Ricinus communis.</title>
        <authorList>
            <person name="Chan A.P."/>
            <person name="Crabtree J."/>
            <person name="Zhao Q."/>
            <person name="Lorenzi H."/>
            <person name="Orvis J."/>
            <person name="Puiu D."/>
            <person name="Melake-Berhan A."/>
            <person name="Jones K.M."/>
            <person name="Redman J."/>
            <person name="Chen G."/>
            <person name="Cahoon E.B."/>
            <person name="Gedil M."/>
            <person name="Stanke M."/>
            <person name="Haas B.J."/>
            <person name="Wortman J.R."/>
            <person name="Fraser-Liggett C.M."/>
            <person name="Ravel J."/>
            <person name="Rabinowicz P.D."/>
        </authorList>
    </citation>
    <scope>NUCLEOTIDE SEQUENCE [LARGE SCALE GENOMIC DNA]</scope>
    <source>
        <strain evidence="6">cv. Hale</strain>
    </source>
</reference>
<evidence type="ECO:0000256" key="3">
    <source>
        <dbReference type="ARBA" id="ARBA00023027"/>
    </source>
</evidence>
<dbReference type="EC" id="1.1.1.26" evidence="5"/>
<evidence type="ECO:0000259" key="4">
    <source>
        <dbReference type="Pfam" id="PF02826"/>
    </source>
</evidence>
<dbReference type="GO" id="GO:0047964">
    <property type="term" value="F:glyoxylate reductase (NADH) activity"/>
    <property type="evidence" value="ECO:0007669"/>
    <property type="project" value="UniProtKB-EC"/>
</dbReference>
<keyword evidence="2 5" id="KW-0560">Oxidoreductase</keyword>
<dbReference type="CDD" id="cd12169">
    <property type="entry name" value="PGDH_like_1"/>
    <property type="match status" value="1"/>
</dbReference>
<evidence type="ECO:0000313" key="6">
    <source>
        <dbReference type="Proteomes" id="UP000008311"/>
    </source>
</evidence>
<dbReference type="EMBL" id="EQ977488">
    <property type="protein sequence ID" value="EEF26363.1"/>
    <property type="molecule type" value="Genomic_DNA"/>
</dbReference>
<accession>B9TCQ0</accession>
<dbReference type="InterPro" id="IPR006140">
    <property type="entry name" value="D-isomer_DH_NAD-bd"/>
</dbReference>
<keyword evidence="3" id="KW-0520">NAD</keyword>
<comment type="similarity">
    <text evidence="1">Belongs to the D-isomer specific 2-hydroxyacid dehydrogenase family.</text>
</comment>
<evidence type="ECO:0000313" key="5">
    <source>
        <dbReference type="EMBL" id="EEF26363.1"/>
    </source>
</evidence>
<feature type="non-terminal residue" evidence="5">
    <location>
        <position position="330"/>
    </location>
</feature>
<dbReference type="STRING" id="3988.B9TCQ0"/>
<dbReference type="InterPro" id="IPR050857">
    <property type="entry name" value="D-2-hydroxyacid_DH"/>
</dbReference>
<feature type="domain" description="D-isomer specific 2-hydroxyacid dehydrogenase NAD-binding" evidence="4">
    <location>
        <begin position="146"/>
        <end position="318"/>
    </location>
</feature>
<dbReference type="InterPro" id="IPR036291">
    <property type="entry name" value="NAD(P)-bd_dom_sf"/>
</dbReference>
<organism evidence="5 6">
    <name type="scientific">Ricinus communis</name>
    <name type="common">Castor bean</name>
    <dbReference type="NCBI Taxonomy" id="3988"/>
    <lineage>
        <taxon>Eukaryota</taxon>
        <taxon>Viridiplantae</taxon>
        <taxon>Streptophyta</taxon>
        <taxon>Embryophyta</taxon>
        <taxon>Tracheophyta</taxon>
        <taxon>Spermatophyta</taxon>
        <taxon>Magnoliopsida</taxon>
        <taxon>eudicotyledons</taxon>
        <taxon>Gunneridae</taxon>
        <taxon>Pentapetalae</taxon>
        <taxon>rosids</taxon>
        <taxon>fabids</taxon>
        <taxon>Malpighiales</taxon>
        <taxon>Euphorbiaceae</taxon>
        <taxon>Acalyphoideae</taxon>
        <taxon>Acalypheae</taxon>
        <taxon>Ricinus</taxon>
    </lineage>
</organism>
<protein>
    <submittedName>
        <fullName evidence="5">2-hydroxyacid dehydrogenase, putative</fullName>
        <ecNumber evidence="5">1.1.1.26</ecNumber>
    </submittedName>
</protein>
<dbReference type="AlphaFoldDB" id="B9TCQ0"/>
<evidence type="ECO:0000256" key="2">
    <source>
        <dbReference type="ARBA" id="ARBA00023002"/>
    </source>
</evidence>
<dbReference type="Proteomes" id="UP000008311">
    <property type="component" value="Unassembled WGS sequence"/>
</dbReference>